<dbReference type="RefSeq" id="WP_380765307.1">
    <property type="nucleotide sequence ID" value="NZ_JACIEU010000039.1"/>
</dbReference>
<gene>
    <name evidence="2" type="ORF">GGQ90_005326</name>
</gene>
<name>A0A7W6PZL2_9SPHN</name>
<organism evidence="2 3">
    <name type="scientific">Sphingobium scionense</name>
    <dbReference type="NCBI Taxonomy" id="1404341"/>
    <lineage>
        <taxon>Bacteria</taxon>
        <taxon>Pseudomonadati</taxon>
        <taxon>Pseudomonadota</taxon>
        <taxon>Alphaproteobacteria</taxon>
        <taxon>Sphingomonadales</taxon>
        <taxon>Sphingomonadaceae</taxon>
        <taxon>Sphingobium</taxon>
    </lineage>
</organism>
<sequence>MMQAKRCEMNETGNIPHSEAQAALDRLLTVALSDTGQSRITANFLLAWWNASDWGGFDIADLFSVDRAIAADMTTLFAFLGQQGVATYADAFGRRAEIVKLIRLWRRADVETAEA</sequence>
<reference evidence="2 3" key="1">
    <citation type="submission" date="2020-08" db="EMBL/GenBank/DDBJ databases">
        <title>Genomic Encyclopedia of Type Strains, Phase IV (KMG-IV): sequencing the most valuable type-strain genomes for metagenomic binning, comparative biology and taxonomic classification.</title>
        <authorList>
            <person name="Goeker M."/>
        </authorList>
    </citation>
    <scope>NUCLEOTIDE SEQUENCE [LARGE SCALE GENOMIC DNA]</scope>
    <source>
        <strain evidence="2 3">DSM 19371</strain>
    </source>
</reference>
<dbReference type="InterPro" id="IPR056090">
    <property type="entry name" value="DUF7673"/>
</dbReference>
<evidence type="ECO:0000313" key="2">
    <source>
        <dbReference type="EMBL" id="MBB4151512.1"/>
    </source>
</evidence>
<comment type="caution">
    <text evidence="2">The sequence shown here is derived from an EMBL/GenBank/DDBJ whole genome shotgun (WGS) entry which is preliminary data.</text>
</comment>
<dbReference type="EMBL" id="JACIEU010000039">
    <property type="protein sequence ID" value="MBB4151512.1"/>
    <property type="molecule type" value="Genomic_DNA"/>
</dbReference>
<proteinExistence type="predicted"/>
<feature type="domain" description="DUF7673" evidence="1">
    <location>
        <begin position="22"/>
        <end position="106"/>
    </location>
</feature>
<evidence type="ECO:0000313" key="3">
    <source>
        <dbReference type="Proteomes" id="UP000590524"/>
    </source>
</evidence>
<dbReference type="AlphaFoldDB" id="A0A7W6PZL2"/>
<evidence type="ECO:0000259" key="1">
    <source>
        <dbReference type="Pfam" id="PF24720"/>
    </source>
</evidence>
<dbReference type="Proteomes" id="UP000590524">
    <property type="component" value="Unassembled WGS sequence"/>
</dbReference>
<dbReference type="Pfam" id="PF24720">
    <property type="entry name" value="DUF7673"/>
    <property type="match status" value="1"/>
</dbReference>
<protein>
    <recommendedName>
        <fullName evidence="1">DUF7673 domain-containing protein</fullName>
    </recommendedName>
</protein>
<keyword evidence="3" id="KW-1185">Reference proteome</keyword>
<accession>A0A7W6PZL2</accession>